<dbReference type="PANTHER" id="PTHR13767:SF2">
    <property type="entry name" value="PSEUDOURIDYLATE SYNTHASE TRUB1"/>
    <property type="match status" value="1"/>
</dbReference>
<dbReference type="SUPFAM" id="SSF55120">
    <property type="entry name" value="Pseudouridine synthase"/>
    <property type="match status" value="1"/>
</dbReference>
<evidence type="ECO:0000256" key="5">
    <source>
        <dbReference type="HAMAP-Rule" id="MF_01080"/>
    </source>
</evidence>
<evidence type="ECO:0000313" key="8">
    <source>
        <dbReference type="EMBL" id="MBE1236378.1"/>
    </source>
</evidence>
<feature type="domain" description="Pseudouridine synthase II N-terminal" evidence="6">
    <location>
        <begin position="32"/>
        <end position="180"/>
    </location>
</feature>
<reference evidence="8" key="1">
    <citation type="submission" date="2020-10" db="EMBL/GenBank/DDBJ databases">
        <title>Genome sequence of the unusual species of purple photosynthetic bacteria, Phaeovibrio sulfidiphilus DSM 23193, type strain.</title>
        <authorList>
            <person name="Kyndt J.A."/>
            <person name="Meyer T.E."/>
        </authorList>
    </citation>
    <scope>NUCLEOTIDE SEQUENCE</scope>
    <source>
        <strain evidence="8">DSM 23193</strain>
    </source>
</reference>
<protein>
    <recommendedName>
        <fullName evidence="5">tRNA pseudouridine synthase B</fullName>
        <ecNumber evidence="5">5.4.99.25</ecNumber>
    </recommendedName>
    <alternativeName>
        <fullName evidence="5">tRNA pseudouridine(55) synthase</fullName>
        <shortName evidence="5">Psi55 synthase</shortName>
    </alternativeName>
    <alternativeName>
        <fullName evidence="5">tRNA pseudouridylate synthase</fullName>
    </alternativeName>
    <alternativeName>
        <fullName evidence="5">tRNA-uridine isomerase</fullName>
    </alternativeName>
</protein>
<dbReference type="PANTHER" id="PTHR13767">
    <property type="entry name" value="TRNA-PSEUDOURIDINE SYNTHASE"/>
    <property type="match status" value="1"/>
</dbReference>
<dbReference type="Proteomes" id="UP000631034">
    <property type="component" value="Unassembled WGS sequence"/>
</dbReference>
<dbReference type="CDD" id="cd02573">
    <property type="entry name" value="PseudoU_synth_EcTruB"/>
    <property type="match status" value="1"/>
</dbReference>
<evidence type="ECO:0000256" key="1">
    <source>
        <dbReference type="ARBA" id="ARBA00000385"/>
    </source>
</evidence>
<dbReference type="HAMAP" id="MF_01080">
    <property type="entry name" value="TruB_bact"/>
    <property type="match status" value="1"/>
</dbReference>
<dbReference type="InterPro" id="IPR032819">
    <property type="entry name" value="TruB_C"/>
</dbReference>
<keyword evidence="3 5" id="KW-0819">tRNA processing</keyword>
<feature type="domain" description="tRNA pseudouridylate synthase B C-terminal" evidence="7">
    <location>
        <begin position="181"/>
        <end position="238"/>
    </location>
</feature>
<evidence type="ECO:0000259" key="7">
    <source>
        <dbReference type="Pfam" id="PF16198"/>
    </source>
</evidence>
<dbReference type="AlphaFoldDB" id="A0A8J7CBN8"/>
<dbReference type="EMBL" id="JACZHT010000001">
    <property type="protein sequence ID" value="MBE1236378.1"/>
    <property type="molecule type" value="Genomic_DNA"/>
</dbReference>
<dbReference type="GO" id="GO:0031119">
    <property type="term" value="P:tRNA pseudouridine synthesis"/>
    <property type="evidence" value="ECO:0007669"/>
    <property type="project" value="UniProtKB-UniRule"/>
</dbReference>
<dbReference type="GO" id="GO:1990481">
    <property type="term" value="P:mRNA pseudouridine synthesis"/>
    <property type="evidence" value="ECO:0007669"/>
    <property type="project" value="TreeGrafter"/>
</dbReference>
<organism evidence="8 9">
    <name type="scientific">Phaeovibrio sulfidiphilus</name>
    <dbReference type="NCBI Taxonomy" id="1220600"/>
    <lineage>
        <taxon>Bacteria</taxon>
        <taxon>Pseudomonadati</taxon>
        <taxon>Pseudomonadota</taxon>
        <taxon>Alphaproteobacteria</taxon>
        <taxon>Rhodospirillales</taxon>
        <taxon>Rhodospirillaceae</taxon>
        <taxon>Phaeovibrio</taxon>
    </lineage>
</organism>
<accession>A0A8J7CBN8</accession>
<comment type="catalytic activity">
    <reaction evidence="1 5">
        <text>uridine(55) in tRNA = pseudouridine(55) in tRNA</text>
        <dbReference type="Rhea" id="RHEA:42532"/>
        <dbReference type="Rhea" id="RHEA-COMP:10101"/>
        <dbReference type="Rhea" id="RHEA-COMP:10102"/>
        <dbReference type="ChEBI" id="CHEBI:65314"/>
        <dbReference type="ChEBI" id="CHEBI:65315"/>
        <dbReference type="EC" id="5.4.99.25"/>
    </reaction>
</comment>
<keyword evidence="9" id="KW-1185">Reference proteome</keyword>
<keyword evidence="4 5" id="KW-0413">Isomerase</keyword>
<evidence type="ECO:0000256" key="4">
    <source>
        <dbReference type="ARBA" id="ARBA00023235"/>
    </source>
</evidence>
<dbReference type="NCBIfam" id="TIGR00431">
    <property type="entry name" value="TruB"/>
    <property type="match status" value="1"/>
</dbReference>
<dbReference type="GO" id="GO:0003723">
    <property type="term" value="F:RNA binding"/>
    <property type="evidence" value="ECO:0007669"/>
    <property type="project" value="InterPro"/>
</dbReference>
<dbReference type="InterPro" id="IPR002501">
    <property type="entry name" value="PsdUridine_synth_N"/>
</dbReference>
<sequence length="307" mass="32737">MSRRRKGLPVSGWLNVDKPLGMSSAHVVAVARRVLNAAKVGHGGTLDPFASGVLPLAFGEATKTVPWVMDGEKTYAFTVRWGEARDTDDQEGVVVATSDVRPDVAAIEAVLPRFVGDIVQVPPAYSAVKVDGRRAYDLARADVEVSLKPRTVRVHAFELVDIPGPDEASFHVVAGKGTYVRSLARDLAAALGTCGYVSALRRLSCGPFRAADAIPLDILRTLEQDTAALRLLPVEAALDDIPVVPLTEEEARRLSQGQALSLMSIQDRSGGEPLSEGETVQALLDGRIVALAQVSRGALRSLRGFVS</sequence>
<dbReference type="Pfam" id="PF16198">
    <property type="entry name" value="TruB_C_2"/>
    <property type="match status" value="1"/>
</dbReference>
<dbReference type="RefSeq" id="WP_192533241.1">
    <property type="nucleotide sequence ID" value="NZ_JACZHT010000001.1"/>
</dbReference>
<dbReference type="Pfam" id="PF01509">
    <property type="entry name" value="TruB_N"/>
    <property type="match status" value="1"/>
</dbReference>
<evidence type="ECO:0000256" key="3">
    <source>
        <dbReference type="ARBA" id="ARBA00022694"/>
    </source>
</evidence>
<evidence type="ECO:0000256" key="2">
    <source>
        <dbReference type="ARBA" id="ARBA00005642"/>
    </source>
</evidence>
<dbReference type="InterPro" id="IPR014780">
    <property type="entry name" value="tRNA_psdUridine_synth_TruB"/>
</dbReference>
<comment type="caution">
    <text evidence="8">The sequence shown here is derived from an EMBL/GenBank/DDBJ whole genome shotgun (WGS) entry which is preliminary data.</text>
</comment>
<name>A0A8J7CBN8_9PROT</name>
<comment type="similarity">
    <text evidence="2 5">Belongs to the pseudouridine synthase TruB family. Type 1 subfamily.</text>
</comment>
<dbReference type="GO" id="GO:0160148">
    <property type="term" value="F:tRNA pseudouridine(55) synthase activity"/>
    <property type="evidence" value="ECO:0007669"/>
    <property type="project" value="UniProtKB-EC"/>
</dbReference>
<dbReference type="Gene3D" id="3.30.2350.10">
    <property type="entry name" value="Pseudouridine synthase"/>
    <property type="match status" value="1"/>
</dbReference>
<evidence type="ECO:0000313" key="9">
    <source>
        <dbReference type="Proteomes" id="UP000631034"/>
    </source>
</evidence>
<dbReference type="InterPro" id="IPR020103">
    <property type="entry name" value="PsdUridine_synth_cat_dom_sf"/>
</dbReference>
<dbReference type="EC" id="5.4.99.25" evidence="5"/>
<evidence type="ECO:0000259" key="6">
    <source>
        <dbReference type="Pfam" id="PF01509"/>
    </source>
</evidence>
<gene>
    <name evidence="5 8" type="primary">truB</name>
    <name evidence="8" type="ORF">IHV25_01750</name>
</gene>
<proteinExistence type="inferred from homology"/>
<comment type="function">
    <text evidence="5">Responsible for synthesis of pseudouridine from uracil-55 in the psi GC loop of transfer RNAs.</text>
</comment>
<feature type="active site" description="Nucleophile" evidence="5">
    <location>
        <position position="47"/>
    </location>
</feature>